<dbReference type="SUPFAM" id="SSF51338">
    <property type="entry name" value="Composite domain of metallo-dependent hydrolases"/>
    <property type="match status" value="1"/>
</dbReference>
<dbReference type="Gene3D" id="2.30.40.10">
    <property type="entry name" value="Urease, subunit C, domain 1"/>
    <property type="match status" value="1"/>
</dbReference>
<organism evidence="2">
    <name type="scientific">Arthrobacter saudimassiliensis</name>
    <dbReference type="NCBI Taxonomy" id="1461584"/>
    <lineage>
        <taxon>Bacteria</taxon>
        <taxon>Bacillati</taxon>
        <taxon>Actinomycetota</taxon>
        <taxon>Actinomycetes</taxon>
        <taxon>Micrococcales</taxon>
        <taxon>Micrococcaceae</taxon>
        <taxon>Arthrobacter</taxon>
    </lineage>
</organism>
<evidence type="ECO:0000313" key="2">
    <source>
        <dbReference type="EMBL" id="CEA09256.1"/>
    </source>
</evidence>
<accession>A0A078MWQ2</accession>
<dbReference type="InterPro" id="IPR013108">
    <property type="entry name" value="Amidohydro_3"/>
</dbReference>
<dbReference type="InterPro" id="IPR011059">
    <property type="entry name" value="Metal-dep_hydrolase_composite"/>
</dbReference>
<dbReference type="PANTHER" id="PTHR22642">
    <property type="entry name" value="IMIDAZOLONEPROPIONASE"/>
    <property type="match status" value="1"/>
</dbReference>
<dbReference type="Pfam" id="PF07969">
    <property type="entry name" value="Amidohydro_3"/>
    <property type="match status" value="1"/>
</dbReference>
<sequence length="547" mass="57368">MKLDLLIRNARIITMDTARPAAAAVGVLNGRIVGLDADVAHLPAAETVDLGGAVLTPGFNDTHCHTTWFGLGLAETDVSGAADMEELYTLLETAAAQPDTTGTGWVMGTGFNQVDHGGRFPDIRVLDRICAGRPLYLRHNSGHMAVANTAALRLAGADAPDFPDPAGGRVVRHPDGTPTGLLQETAQRLVQDLVQPYPLAAIEAALDRGTARYAREGITSFTEAGIGGGWIGHSPLELAAYTAALRDGRLHARAQVMPALDALHQLTGHADDDAGLGLDLGIVTGFGCDRLSLGPAKVFTDGSLISETAAVAEPYCGHDHGTNTGYFQDDPEQMRSRILSAYRSGWSIAAHAIGDRAVDFALDVLTECQRTYGRRAVPNRIEHASITRDEHLPKLAAAGIAVTPQAGFFATLGDAMTASLGPDRARLAYRGRSFVDAGVLLAGSSDRPVADGNVMRCLQAFVDRRSGSGDVFGGPDEGLTPYQALAAYTVNAAEATGRRGSLGSITPGLLADFAVLSDSPLDVPTDEIGDIQVRATILGGEFTHNAL</sequence>
<proteinExistence type="predicted"/>
<dbReference type="SUPFAM" id="SSF51556">
    <property type="entry name" value="Metallo-dependent hydrolases"/>
    <property type="match status" value="1"/>
</dbReference>
<dbReference type="AlphaFoldDB" id="A0A078MWQ2"/>
<dbReference type="PANTHER" id="PTHR22642:SF2">
    <property type="entry name" value="PROTEIN LONG AFTER FAR-RED 3"/>
    <property type="match status" value="1"/>
</dbReference>
<dbReference type="InterPro" id="IPR033932">
    <property type="entry name" value="YtcJ-like"/>
</dbReference>
<dbReference type="Gene3D" id="3.20.20.140">
    <property type="entry name" value="Metal-dependent hydrolases"/>
    <property type="match status" value="1"/>
</dbReference>
<dbReference type="CDD" id="cd01300">
    <property type="entry name" value="YtcJ_like"/>
    <property type="match status" value="1"/>
</dbReference>
<gene>
    <name evidence="2" type="primary">nfdA_3</name>
    <name evidence="2" type="ORF">BN1051_02623</name>
</gene>
<feature type="domain" description="Amidohydrolase 3" evidence="1">
    <location>
        <begin position="46"/>
        <end position="543"/>
    </location>
</feature>
<reference evidence="2" key="1">
    <citation type="submission" date="2014-07" db="EMBL/GenBank/DDBJ databases">
        <authorList>
            <person name="Urmite Genomes Urmite Genomes"/>
        </authorList>
    </citation>
    <scope>NUCLEOTIDE SEQUENCE</scope>
    <source>
        <strain evidence="2">11W110_air</strain>
    </source>
</reference>
<name>A0A078MWQ2_9MICC</name>
<evidence type="ECO:0000259" key="1">
    <source>
        <dbReference type="Pfam" id="PF07969"/>
    </source>
</evidence>
<dbReference type="InterPro" id="IPR032466">
    <property type="entry name" value="Metal_Hydrolase"/>
</dbReference>
<dbReference type="PATRIC" id="fig|1461584.3.peg.2596"/>
<dbReference type="GO" id="GO:0016810">
    <property type="term" value="F:hydrolase activity, acting on carbon-nitrogen (but not peptide) bonds"/>
    <property type="evidence" value="ECO:0007669"/>
    <property type="project" value="InterPro"/>
</dbReference>
<dbReference type="Gene3D" id="3.10.310.70">
    <property type="match status" value="1"/>
</dbReference>
<dbReference type="EMBL" id="LN483071">
    <property type="protein sequence ID" value="CEA09256.1"/>
    <property type="molecule type" value="Genomic_DNA"/>
</dbReference>
<protein>
    <submittedName>
        <fullName evidence="2">N-substituted formamide deformylase</fullName>
    </submittedName>
</protein>